<sequence>MGAITCATTTQAGLPCYKKISYTNQYSTPRSFYLRSTHPWLLAFQPERLDIAENATARVGLSFEVADRQVTKFANYMEVLVFINDEEDKNEECFRIRVHFS</sequence>
<dbReference type="PANTHER" id="PTHR31043:SF3">
    <property type="entry name" value="NEPHROCYSTIN-4"/>
    <property type="match status" value="1"/>
</dbReference>
<comment type="caution">
    <text evidence="2">The sequence shown here is derived from an EMBL/GenBank/DDBJ whole genome shotgun (WGS) entry which is preliminary data.</text>
</comment>
<dbReference type="Proteomes" id="UP001190700">
    <property type="component" value="Unassembled WGS sequence"/>
</dbReference>
<reference evidence="2 3" key="1">
    <citation type="journal article" date="2015" name="Genome Biol. Evol.">
        <title>Comparative Genomics of a Bacterivorous Green Alga Reveals Evolutionary Causalities and Consequences of Phago-Mixotrophic Mode of Nutrition.</title>
        <authorList>
            <person name="Burns J.A."/>
            <person name="Paasch A."/>
            <person name="Narechania A."/>
            <person name="Kim E."/>
        </authorList>
    </citation>
    <scope>NUCLEOTIDE SEQUENCE [LARGE SCALE GENOMIC DNA]</scope>
    <source>
        <strain evidence="2 3">PLY_AMNH</strain>
    </source>
</reference>
<dbReference type="PANTHER" id="PTHR31043">
    <property type="entry name" value="NEPHROCYSTIN-4"/>
    <property type="match status" value="1"/>
</dbReference>
<dbReference type="EMBL" id="LGRX02016725">
    <property type="protein sequence ID" value="KAK3261699.1"/>
    <property type="molecule type" value="Genomic_DNA"/>
</dbReference>
<dbReference type="GO" id="GO:0090090">
    <property type="term" value="P:negative regulation of canonical Wnt signaling pathway"/>
    <property type="evidence" value="ECO:0007669"/>
    <property type="project" value="InterPro"/>
</dbReference>
<dbReference type="AlphaFoldDB" id="A0AAE0FL33"/>
<dbReference type="InterPro" id="IPR029775">
    <property type="entry name" value="NPHP4"/>
</dbReference>
<dbReference type="GO" id="GO:0005856">
    <property type="term" value="C:cytoskeleton"/>
    <property type="evidence" value="ECO:0007669"/>
    <property type="project" value="InterPro"/>
</dbReference>
<gene>
    <name evidence="2" type="ORF">CYMTET_29407</name>
</gene>
<dbReference type="GO" id="GO:0097730">
    <property type="term" value="C:non-motile cilium"/>
    <property type="evidence" value="ECO:0007669"/>
    <property type="project" value="InterPro"/>
</dbReference>
<evidence type="ECO:0000259" key="1">
    <source>
        <dbReference type="Pfam" id="PF26187"/>
    </source>
</evidence>
<proteinExistence type="predicted"/>
<evidence type="ECO:0000313" key="3">
    <source>
        <dbReference type="Proteomes" id="UP001190700"/>
    </source>
</evidence>
<dbReference type="InterPro" id="IPR058685">
    <property type="entry name" value="Ig_NPHP4_4th"/>
</dbReference>
<protein>
    <recommendedName>
        <fullName evidence="1">NPHP4 Ig-like domain-containing protein</fullName>
    </recommendedName>
</protein>
<accession>A0AAE0FL33</accession>
<keyword evidence="3" id="KW-1185">Reference proteome</keyword>
<feature type="domain" description="NPHP4 Ig-like" evidence="1">
    <location>
        <begin position="10"/>
        <end position="100"/>
    </location>
</feature>
<dbReference type="Pfam" id="PF26187">
    <property type="entry name" value="Ig_NPHP4_4th"/>
    <property type="match status" value="1"/>
</dbReference>
<name>A0AAE0FL33_9CHLO</name>
<evidence type="ECO:0000313" key="2">
    <source>
        <dbReference type="EMBL" id="KAK3261699.1"/>
    </source>
</evidence>
<organism evidence="2 3">
    <name type="scientific">Cymbomonas tetramitiformis</name>
    <dbReference type="NCBI Taxonomy" id="36881"/>
    <lineage>
        <taxon>Eukaryota</taxon>
        <taxon>Viridiplantae</taxon>
        <taxon>Chlorophyta</taxon>
        <taxon>Pyramimonadophyceae</taxon>
        <taxon>Pyramimonadales</taxon>
        <taxon>Pyramimonadaceae</taxon>
        <taxon>Cymbomonas</taxon>
    </lineage>
</organism>